<evidence type="ECO:0000313" key="2">
    <source>
        <dbReference type="Proteomes" id="UP001218218"/>
    </source>
</evidence>
<dbReference type="EMBL" id="JARIHO010000042">
    <property type="protein sequence ID" value="KAJ7326178.1"/>
    <property type="molecule type" value="Genomic_DNA"/>
</dbReference>
<gene>
    <name evidence="1" type="ORF">DFH08DRAFT_884999</name>
</gene>
<dbReference type="AlphaFoldDB" id="A0AAD6ZKM5"/>
<comment type="caution">
    <text evidence="1">The sequence shown here is derived from an EMBL/GenBank/DDBJ whole genome shotgun (WGS) entry which is preliminary data.</text>
</comment>
<accession>A0AAD6ZKM5</accession>
<reference evidence="1" key="1">
    <citation type="submission" date="2023-03" db="EMBL/GenBank/DDBJ databases">
        <title>Massive genome expansion in bonnet fungi (Mycena s.s.) driven by repeated elements and novel gene families across ecological guilds.</title>
        <authorList>
            <consortium name="Lawrence Berkeley National Laboratory"/>
            <person name="Harder C.B."/>
            <person name="Miyauchi S."/>
            <person name="Viragh M."/>
            <person name="Kuo A."/>
            <person name="Thoen E."/>
            <person name="Andreopoulos B."/>
            <person name="Lu D."/>
            <person name="Skrede I."/>
            <person name="Drula E."/>
            <person name="Henrissat B."/>
            <person name="Morin E."/>
            <person name="Kohler A."/>
            <person name="Barry K."/>
            <person name="LaButti K."/>
            <person name="Morin E."/>
            <person name="Salamov A."/>
            <person name="Lipzen A."/>
            <person name="Mereny Z."/>
            <person name="Hegedus B."/>
            <person name="Baldrian P."/>
            <person name="Stursova M."/>
            <person name="Weitz H."/>
            <person name="Taylor A."/>
            <person name="Grigoriev I.V."/>
            <person name="Nagy L.G."/>
            <person name="Martin F."/>
            <person name="Kauserud H."/>
        </authorList>
    </citation>
    <scope>NUCLEOTIDE SEQUENCE</scope>
    <source>
        <strain evidence="1">CBHHK002</strain>
    </source>
</reference>
<dbReference type="Proteomes" id="UP001218218">
    <property type="component" value="Unassembled WGS sequence"/>
</dbReference>
<protein>
    <recommendedName>
        <fullName evidence="3">Protein kinase domain-containing protein</fullName>
    </recommendedName>
</protein>
<name>A0AAD6ZKM5_9AGAR</name>
<organism evidence="1 2">
    <name type="scientific">Mycena albidolilacea</name>
    <dbReference type="NCBI Taxonomy" id="1033008"/>
    <lineage>
        <taxon>Eukaryota</taxon>
        <taxon>Fungi</taxon>
        <taxon>Dikarya</taxon>
        <taxon>Basidiomycota</taxon>
        <taxon>Agaricomycotina</taxon>
        <taxon>Agaricomycetes</taxon>
        <taxon>Agaricomycetidae</taxon>
        <taxon>Agaricales</taxon>
        <taxon>Marasmiineae</taxon>
        <taxon>Mycenaceae</taxon>
        <taxon>Mycena</taxon>
    </lineage>
</organism>
<proteinExistence type="predicted"/>
<keyword evidence="2" id="KW-1185">Reference proteome</keyword>
<evidence type="ECO:0000313" key="1">
    <source>
        <dbReference type="EMBL" id="KAJ7326178.1"/>
    </source>
</evidence>
<sequence length="481" mass="55133">MHEIQLNAESGLVERFSRRPSVRRIYSATLGGREVRPITVAVYQGPGAKEKWQRHILNYRSIRHPNIMQLYGIAIDVGLGAMIFHDDLIPYKQFLNRFRHSLILTTYLTGHCAIEYEEASEYVRSVFPSRPVHYDESIFWIRRSTGHLCADLVADLHGRGLDFMPGYFRDDDILRLDSVALNDLNMEATVISSLTEDCYHRLCSRYPMAQLRLFTISTHAKIRPGAVIFCSNSHPEALFEMAHSPRLELEASGWDNTGEAKGTVMANSWVRYSYRDVYEDYIDTHIWTFAIGDTKPWLAQANSVFNRLQTTSHLEHYIFIDEVRFHLQVVGHATLTYRPESEGYLFVCPAKDFEVWPHSVRWPNCPAYWSFDPTGNHRIDAQDTINSGLPSVHLQTSIHGLSWGPNVYAGLCLFHHAKGFNPESQEAAEHLGHPLYEVSHWQNGPFAYVDDNCDEDGGAMCRELGHFPTMLREAREHAYDG</sequence>
<evidence type="ECO:0008006" key="3">
    <source>
        <dbReference type="Google" id="ProtNLM"/>
    </source>
</evidence>